<dbReference type="InterPro" id="IPR016071">
    <property type="entry name" value="Staphylococal_nuclease_OB-fold"/>
</dbReference>
<sequence length="267" mass="28650">MSLLIPLAAALVFACERPTHHDGDAIRCMGQERAMRMHGIDAPEMPGACRPGRQCTPGNPYAARDYLRSLTQDRDVRCEEKDVDRYGRVVARCVADEIDLGCAMVEAGHAVERYGRLNCDRGVQVAAVDPAPVAAPAANAEAPEVVRKPDRTRRYFAPPDATPGSPLPPWLLPAALLLFAGVNLLGFALMAHDLGIARSPPQQQRRHRRLSNATFTLLAAAGGGGDMLAVQAMHGHKADEATFSRNLLLLTGLWIGVLAGAVLLQLG</sequence>
<evidence type="ECO:0000259" key="2">
    <source>
        <dbReference type="Pfam" id="PF00565"/>
    </source>
</evidence>
<keyword evidence="1" id="KW-0472">Membrane</keyword>
<comment type="caution">
    <text evidence="3">The sequence shown here is derived from an EMBL/GenBank/DDBJ whole genome shotgun (WGS) entry which is preliminary data.</text>
</comment>
<feature type="transmembrane region" description="Helical" evidence="1">
    <location>
        <begin position="246"/>
        <end position="266"/>
    </location>
</feature>
<dbReference type="SUPFAM" id="SSF50199">
    <property type="entry name" value="Staphylococcal nuclease"/>
    <property type="match status" value="1"/>
</dbReference>
<dbReference type="Pfam" id="PF00565">
    <property type="entry name" value="SNase"/>
    <property type="match status" value="1"/>
</dbReference>
<feature type="transmembrane region" description="Helical" evidence="1">
    <location>
        <begin position="170"/>
        <end position="191"/>
    </location>
</feature>
<dbReference type="EMBL" id="JACIIV010000013">
    <property type="protein sequence ID" value="MBB6227829.1"/>
    <property type="molecule type" value="Genomic_DNA"/>
</dbReference>
<evidence type="ECO:0000256" key="1">
    <source>
        <dbReference type="SAM" id="Phobius"/>
    </source>
</evidence>
<dbReference type="RefSeq" id="WP_184199101.1">
    <property type="nucleotide sequence ID" value="NZ_BMOX01000028.1"/>
</dbReference>
<protein>
    <submittedName>
        <fullName evidence="3">Uncharacterized membrane protein YsdA (DUF1294 family)</fullName>
    </submittedName>
</protein>
<accession>A0A841L4P8</accession>
<gene>
    <name evidence="3" type="ORF">FHS79_002010</name>
</gene>
<keyword evidence="1" id="KW-1133">Transmembrane helix</keyword>
<name>A0A841L4P8_9SPHN</name>
<keyword evidence="1" id="KW-0812">Transmembrane</keyword>
<evidence type="ECO:0000313" key="3">
    <source>
        <dbReference type="EMBL" id="MBB6227829.1"/>
    </source>
</evidence>
<dbReference type="AlphaFoldDB" id="A0A841L4P8"/>
<keyword evidence="4" id="KW-1185">Reference proteome</keyword>
<proteinExistence type="predicted"/>
<feature type="transmembrane region" description="Helical" evidence="1">
    <location>
        <begin position="212"/>
        <end position="234"/>
    </location>
</feature>
<feature type="domain" description="TNase-like" evidence="2">
    <location>
        <begin position="35"/>
        <end position="114"/>
    </location>
</feature>
<dbReference type="InterPro" id="IPR035437">
    <property type="entry name" value="SNase_OB-fold_sf"/>
</dbReference>
<dbReference type="Gene3D" id="2.40.50.90">
    <property type="match status" value="1"/>
</dbReference>
<reference evidence="3 4" key="1">
    <citation type="submission" date="2020-08" db="EMBL/GenBank/DDBJ databases">
        <title>Genomic Encyclopedia of Type Strains, Phase IV (KMG-IV): sequencing the most valuable type-strain genomes for metagenomic binning, comparative biology and taxonomic classification.</title>
        <authorList>
            <person name="Goeker M."/>
        </authorList>
    </citation>
    <scope>NUCLEOTIDE SEQUENCE [LARGE SCALE GENOMIC DNA]</scope>
    <source>
        <strain evidence="3 4">DSM 102189</strain>
    </source>
</reference>
<dbReference type="Proteomes" id="UP000538147">
    <property type="component" value="Unassembled WGS sequence"/>
</dbReference>
<evidence type="ECO:0000313" key="4">
    <source>
        <dbReference type="Proteomes" id="UP000538147"/>
    </source>
</evidence>
<organism evidence="3 4">
    <name type="scientific">Polymorphobacter multimanifer</name>
    <dbReference type="NCBI Taxonomy" id="1070431"/>
    <lineage>
        <taxon>Bacteria</taxon>
        <taxon>Pseudomonadati</taxon>
        <taxon>Pseudomonadota</taxon>
        <taxon>Alphaproteobacteria</taxon>
        <taxon>Sphingomonadales</taxon>
        <taxon>Sphingosinicellaceae</taxon>
        <taxon>Polymorphobacter</taxon>
    </lineage>
</organism>